<dbReference type="InParanoid" id="G4TEA1"/>
<keyword evidence="4" id="KW-1185">Reference proteome</keyword>
<dbReference type="PROSITE" id="PS50213">
    <property type="entry name" value="FAS1"/>
    <property type="match status" value="2"/>
</dbReference>
<feature type="signal peptide" evidence="1">
    <location>
        <begin position="1"/>
        <end position="18"/>
    </location>
</feature>
<reference evidence="3 4" key="1">
    <citation type="journal article" date="2011" name="PLoS Pathog.">
        <title>Endophytic Life Strategies Decoded by Genome and Transcriptome Analyses of the Mutualistic Root Symbiont Piriformospora indica.</title>
        <authorList>
            <person name="Zuccaro A."/>
            <person name="Lahrmann U."/>
            <person name="Guldener U."/>
            <person name="Langen G."/>
            <person name="Pfiffi S."/>
            <person name="Biedenkopf D."/>
            <person name="Wong P."/>
            <person name="Samans B."/>
            <person name="Grimm C."/>
            <person name="Basiewicz M."/>
            <person name="Murat C."/>
            <person name="Martin F."/>
            <person name="Kogel K.H."/>
        </authorList>
    </citation>
    <scope>NUCLEOTIDE SEQUENCE [LARGE SCALE GENOMIC DNA]</scope>
    <source>
        <strain evidence="3 4">DSM 11827</strain>
    </source>
</reference>
<dbReference type="STRING" id="1109443.G4TEA1"/>
<dbReference type="PANTHER" id="PTHR10900">
    <property type="entry name" value="PERIOSTIN-RELATED"/>
    <property type="match status" value="1"/>
</dbReference>
<evidence type="ECO:0000313" key="3">
    <source>
        <dbReference type="EMBL" id="CCA69644.1"/>
    </source>
</evidence>
<dbReference type="EMBL" id="CAFZ01000060">
    <property type="protein sequence ID" value="CCA69644.1"/>
    <property type="molecule type" value="Genomic_DNA"/>
</dbReference>
<dbReference type="Proteomes" id="UP000007148">
    <property type="component" value="Unassembled WGS sequence"/>
</dbReference>
<feature type="domain" description="FAS1" evidence="2">
    <location>
        <begin position="24"/>
        <end position="165"/>
    </location>
</feature>
<dbReference type="GO" id="GO:0016236">
    <property type="term" value="P:macroautophagy"/>
    <property type="evidence" value="ECO:0007669"/>
    <property type="project" value="TreeGrafter"/>
</dbReference>
<evidence type="ECO:0000256" key="1">
    <source>
        <dbReference type="SAM" id="SignalP"/>
    </source>
</evidence>
<dbReference type="InterPro" id="IPR000782">
    <property type="entry name" value="FAS1_domain"/>
</dbReference>
<protein>
    <submittedName>
        <fullName evidence="3">Related to TGF beta induced protein ig-h3</fullName>
    </submittedName>
</protein>
<comment type="caution">
    <text evidence="3">The sequence shown here is derived from an EMBL/GenBank/DDBJ whole genome shotgun (WGS) entry which is preliminary data.</text>
</comment>
<sequence>MHLPHSLSLLFLAGLVAAQDNGSYAEGLTQALNGAGLTSLATALGAAPASLLSALQQGNHTVFAPTNDALSGVNPTQLPNIADILAYHVTAGVVDTDKLNETPTVVRSSLGSAPAVELPANQTQVLVVGKANNGTVFLENNGRNVQVAANATYANLRVLAINRVLSIPANISTVAAQTSEISALVGAVTSAAPQVLTALVGVKGLTLFAPNNAAIQAVASQLPNLNQTTLTNVLLNHVINGTAVYSTGVTDGGSAISAGGEELKFAVNSSGAFVTSGNSTAKIVQTNILTSNGVIHLIDSVLLNTQSNPEAATSAFASASSAQASQTATQTGPVTGSGNGSGGAAFARADIGAALKVAGALFLGAIAGTVL</sequence>
<dbReference type="AlphaFoldDB" id="G4TEA1"/>
<keyword evidence="1" id="KW-0732">Signal</keyword>
<accession>G4TEA1</accession>
<evidence type="ECO:0000313" key="4">
    <source>
        <dbReference type="Proteomes" id="UP000007148"/>
    </source>
</evidence>
<gene>
    <name evidence="3" type="ORF">PIIN_03583</name>
</gene>
<dbReference type="GO" id="GO:0000329">
    <property type="term" value="C:fungal-type vacuole membrane"/>
    <property type="evidence" value="ECO:0007669"/>
    <property type="project" value="TreeGrafter"/>
</dbReference>
<dbReference type="InterPro" id="IPR050904">
    <property type="entry name" value="Adhesion/Biosynth-related"/>
</dbReference>
<feature type="chain" id="PRO_5003468665" evidence="1">
    <location>
        <begin position="19"/>
        <end position="371"/>
    </location>
</feature>
<dbReference type="eggNOG" id="KOG1437">
    <property type="taxonomic scope" value="Eukaryota"/>
</dbReference>
<dbReference type="Pfam" id="PF02469">
    <property type="entry name" value="Fasciclin"/>
    <property type="match status" value="2"/>
</dbReference>
<dbReference type="HOGENOM" id="CLU_033355_1_1_1"/>
<dbReference type="SMART" id="SM00554">
    <property type="entry name" value="FAS1"/>
    <property type="match status" value="2"/>
</dbReference>
<dbReference type="PANTHER" id="PTHR10900:SF122">
    <property type="entry name" value="FAS1 DOMAIN-CONTAINING PROTEIN"/>
    <property type="match status" value="1"/>
</dbReference>
<name>G4TEA1_SERID</name>
<feature type="domain" description="FAS1" evidence="2">
    <location>
        <begin position="168"/>
        <end position="302"/>
    </location>
</feature>
<dbReference type="InterPro" id="IPR036378">
    <property type="entry name" value="FAS1_dom_sf"/>
</dbReference>
<dbReference type="Gene3D" id="2.30.180.10">
    <property type="entry name" value="FAS1 domain"/>
    <property type="match status" value="2"/>
</dbReference>
<evidence type="ECO:0000259" key="2">
    <source>
        <dbReference type="PROSITE" id="PS50213"/>
    </source>
</evidence>
<proteinExistence type="predicted"/>
<dbReference type="GO" id="GO:0005615">
    <property type="term" value="C:extracellular space"/>
    <property type="evidence" value="ECO:0007669"/>
    <property type="project" value="TreeGrafter"/>
</dbReference>
<dbReference type="SUPFAM" id="SSF82153">
    <property type="entry name" value="FAS1 domain"/>
    <property type="match status" value="2"/>
</dbReference>
<dbReference type="OrthoDB" id="286301at2759"/>
<organism evidence="3 4">
    <name type="scientific">Serendipita indica (strain DSM 11827)</name>
    <name type="common">Root endophyte fungus</name>
    <name type="synonym">Piriformospora indica</name>
    <dbReference type="NCBI Taxonomy" id="1109443"/>
    <lineage>
        <taxon>Eukaryota</taxon>
        <taxon>Fungi</taxon>
        <taxon>Dikarya</taxon>
        <taxon>Basidiomycota</taxon>
        <taxon>Agaricomycotina</taxon>
        <taxon>Agaricomycetes</taxon>
        <taxon>Sebacinales</taxon>
        <taxon>Serendipitaceae</taxon>
        <taxon>Serendipita</taxon>
    </lineage>
</organism>
<dbReference type="OMA" id="WSNIDGQ"/>